<evidence type="ECO:0000313" key="7">
    <source>
        <dbReference type="Proteomes" id="UP001223420"/>
    </source>
</evidence>
<evidence type="ECO:0000256" key="2">
    <source>
        <dbReference type="ARBA" id="ARBA00016013"/>
    </source>
</evidence>
<accession>A0AAJ1TXM9</accession>
<dbReference type="RefSeq" id="WP_122159950.1">
    <property type="nucleotide sequence ID" value="NZ_CP033231.1"/>
</dbReference>
<dbReference type="EMBL" id="JAUSWL010000008">
    <property type="protein sequence ID" value="MDQ0545387.1"/>
    <property type="molecule type" value="Genomic_DNA"/>
</dbReference>
<name>A0AAJ1TXM9_9HYPH</name>
<proteinExistence type="inferred from homology"/>
<evidence type="ECO:0000256" key="3">
    <source>
        <dbReference type="ARBA" id="ARBA00022795"/>
    </source>
</evidence>
<comment type="similarity">
    <text evidence="1">Belongs to the FlgD family.</text>
</comment>
<dbReference type="Proteomes" id="UP001223420">
    <property type="component" value="Unassembled WGS sequence"/>
</dbReference>
<dbReference type="Pfam" id="PF03963">
    <property type="entry name" value="FlgD"/>
    <property type="match status" value="1"/>
</dbReference>
<evidence type="ECO:0000256" key="4">
    <source>
        <dbReference type="ARBA" id="ARBA00024746"/>
    </source>
</evidence>
<sequence>MSVPATNANSTAGADAAAKAQEAKKKQAEKSSTLNYDNFLRLLLAQMKNQDPTAPMKSTEYMGQLASFSQVEQSVNANNKLDSLLKSSSMTQAQGLVGRTITSADDKVSGKVTSVQVTDTGVVAHLDTGTDIPYGPGLKIS</sequence>
<evidence type="ECO:0000256" key="1">
    <source>
        <dbReference type="ARBA" id="ARBA00010577"/>
    </source>
</evidence>
<keyword evidence="6" id="KW-0969">Cilium</keyword>
<gene>
    <name evidence="6" type="ORF">QO001_004330</name>
</gene>
<protein>
    <recommendedName>
        <fullName evidence="2">Basal-body rod modification protein FlgD</fullName>
    </recommendedName>
</protein>
<keyword evidence="6" id="KW-0282">Flagellum</keyword>
<evidence type="ECO:0000313" key="6">
    <source>
        <dbReference type="EMBL" id="MDQ0545387.1"/>
    </source>
</evidence>
<reference evidence="6" key="1">
    <citation type="submission" date="2023-07" db="EMBL/GenBank/DDBJ databases">
        <title>Genomic Encyclopedia of Type Strains, Phase IV (KMG-IV): sequencing the most valuable type-strain genomes for metagenomic binning, comparative biology and taxonomic classification.</title>
        <authorList>
            <person name="Goeker M."/>
        </authorList>
    </citation>
    <scope>NUCLEOTIDE SEQUENCE</scope>
    <source>
        <strain evidence="6">DSM 19569</strain>
    </source>
</reference>
<comment type="caution">
    <text evidence="6">The sequence shown here is derived from an EMBL/GenBank/DDBJ whole genome shotgun (WGS) entry which is preliminary data.</text>
</comment>
<keyword evidence="6" id="KW-0966">Cell projection</keyword>
<dbReference type="GO" id="GO:0044781">
    <property type="term" value="P:bacterial-type flagellum organization"/>
    <property type="evidence" value="ECO:0007669"/>
    <property type="project" value="UniProtKB-KW"/>
</dbReference>
<dbReference type="NCBIfam" id="NF004670">
    <property type="entry name" value="PRK06009.1"/>
    <property type="match status" value="1"/>
</dbReference>
<keyword evidence="3" id="KW-1005">Bacterial flagellum biogenesis</keyword>
<feature type="compositionally biased region" description="Low complexity" evidence="5">
    <location>
        <begin position="1"/>
        <end position="20"/>
    </location>
</feature>
<organism evidence="6 7">
    <name type="scientific">Methylobacterium brachiatum</name>
    <dbReference type="NCBI Taxonomy" id="269660"/>
    <lineage>
        <taxon>Bacteria</taxon>
        <taxon>Pseudomonadati</taxon>
        <taxon>Pseudomonadota</taxon>
        <taxon>Alphaproteobacteria</taxon>
        <taxon>Hyphomicrobiales</taxon>
        <taxon>Methylobacteriaceae</taxon>
        <taxon>Methylobacterium</taxon>
    </lineage>
</organism>
<dbReference type="AlphaFoldDB" id="A0AAJ1TXM9"/>
<feature type="region of interest" description="Disordered" evidence="5">
    <location>
        <begin position="1"/>
        <end position="31"/>
    </location>
</feature>
<evidence type="ECO:0000256" key="5">
    <source>
        <dbReference type="SAM" id="MobiDB-lite"/>
    </source>
</evidence>
<comment type="function">
    <text evidence="4">Required for flagellar hook formation. May act as a scaffolding protein.</text>
</comment>
<dbReference type="InterPro" id="IPR005648">
    <property type="entry name" value="FlgD"/>
</dbReference>